<evidence type="ECO:0000256" key="3">
    <source>
        <dbReference type="ARBA" id="ARBA00022676"/>
    </source>
</evidence>
<evidence type="ECO:0000256" key="4">
    <source>
        <dbReference type="ARBA" id="ARBA00022679"/>
    </source>
</evidence>
<dbReference type="Pfam" id="PF04101">
    <property type="entry name" value="Glyco_tran_28_C"/>
    <property type="match status" value="1"/>
</dbReference>
<dbReference type="PANTHER" id="PTHR43025:SF3">
    <property type="entry name" value="MONOGALACTOSYLDIACYLGLYCEROL SYNTHASE 1, CHLOROPLASTIC"/>
    <property type="match status" value="1"/>
</dbReference>
<evidence type="ECO:0000313" key="7">
    <source>
        <dbReference type="EMBL" id="HIQ68959.1"/>
    </source>
</evidence>
<proteinExistence type="inferred from homology"/>
<comment type="similarity">
    <text evidence="2">Belongs to the glycosyltransferase 28 family.</text>
</comment>
<evidence type="ECO:0000259" key="6">
    <source>
        <dbReference type="Pfam" id="PF06925"/>
    </source>
</evidence>
<feature type="domain" description="Diacylglycerol glucosyltransferase N-terminal" evidence="6">
    <location>
        <begin position="14"/>
        <end position="175"/>
    </location>
</feature>
<evidence type="ECO:0000256" key="1">
    <source>
        <dbReference type="ARBA" id="ARBA00004370"/>
    </source>
</evidence>
<dbReference type="AlphaFoldDB" id="A0A9D1CP18"/>
<dbReference type="SUPFAM" id="SSF53756">
    <property type="entry name" value="UDP-Glycosyltransferase/glycogen phosphorylase"/>
    <property type="match status" value="1"/>
</dbReference>
<dbReference type="GO" id="GO:0016758">
    <property type="term" value="F:hexosyltransferase activity"/>
    <property type="evidence" value="ECO:0007669"/>
    <property type="project" value="InterPro"/>
</dbReference>
<keyword evidence="4" id="KW-0808">Transferase</keyword>
<dbReference type="InterPro" id="IPR007235">
    <property type="entry name" value="Glyco_trans_28_C"/>
</dbReference>
<protein>
    <submittedName>
        <fullName evidence="7">Uncharacterized protein</fullName>
    </submittedName>
</protein>
<evidence type="ECO:0000256" key="2">
    <source>
        <dbReference type="ARBA" id="ARBA00006962"/>
    </source>
</evidence>
<dbReference type="GO" id="GO:0009247">
    <property type="term" value="P:glycolipid biosynthetic process"/>
    <property type="evidence" value="ECO:0007669"/>
    <property type="project" value="InterPro"/>
</dbReference>
<comment type="subcellular location">
    <subcellularLocation>
        <location evidence="1">Membrane</location>
    </subcellularLocation>
</comment>
<dbReference type="EMBL" id="DVFN01000016">
    <property type="protein sequence ID" value="HIQ68959.1"/>
    <property type="molecule type" value="Genomic_DNA"/>
</dbReference>
<evidence type="ECO:0000313" key="8">
    <source>
        <dbReference type="Proteomes" id="UP000886874"/>
    </source>
</evidence>
<dbReference type="PANTHER" id="PTHR43025">
    <property type="entry name" value="MONOGALACTOSYLDIACYLGLYCEROL SYNTHASE"/>
    <property type="match status" value="1"/>
</dbReference>
<sequence>MKVLILTCNTGGGHNSTAAALAEQFAAWGHSCQIRDCLELLSPAKARLISEGHVLLYRKAPRLFGLGYKFEENHVPRYLRTQCAACAGELVQAVRDAGCDAIVCVHVFPAIMVTEAARSCGLTTPGYFVATDYTCSPGVSSSDMELYFIPHPALVDEFVRCGIPQDRLVPSGIPVRRSFLEARPQAQARQALGLPQQGRVLVLVCGSMGAGPMEELTQALTRVLTEDDRLVVICGTNKRLREKIIRSCYAPHLRILGFTDKVDLYMDAADLLLTKGGGLTTTEMLHKHLPTLLVNVIPGLEERNIDFLVSQGYARTADTPEALAALAGQLLAHPETLAAWRETLTQAFSFSPAQIICEEICRDFGLEPPAAP</sequence>
<dbReference type="Proteomes" id="UP000886874">
    <property type="component" value="Unassembled WGS sequence"/>
</dbReference>
<dbReference type="GO" id="GO:0016020">
    <property type="term" value="C:membrane"/>
    <property type="evidence" value="ECO:0007669"/>
    <property type="project" value="UniProtKB-SubCell"/>
</dbReference>
<reference evidence="7" key="1">
    <citation type="submission" date="2020-10" db="EMBL/GenBank/DDBJ databases">
        <authorList>
            <person name="Gilroy R."/>
        </authorList>
    </citation>
    <scope>NUCLEOTIDE SEQUENCE</scope>
    <source>
        <strain evidence="7">ChiSjej2B20-13462</strain>
    </source>
</reference>
<evidence type="ECO:0000259" key="5">
    <source>
        <dbReference type="Pfam" id="PF04101"/>
    </source>
</evidence>
<dbReference type="Pfam" id="PF06925">
    <property type="entry name" value="MGDG_synth"/>
    <property type="match status" value="1"/>
</dbReference>
<keyword evidence="3" id="KW-0328">Glycosyltransferase</keyword>
<gene>
    <name evidence="7" type="ORF">IAA67_01310</name>
</gene>
<dbReference type="InterPro" id="IPR009695">
    <property type="entry name" value="Diacylglyc_glucosyltr_N"/>
</dbReference>
<dbReference type="InterPro" id="IPR050519">
    <property type="entry name" value="Glycosyltransf_28_UgtP"/>
</dbReference>
<reference evidence="7" key="2">
    <citation type="journal article" date="2021" name="PeerJ">
        <title>Extensive microbial diversity within the chicken gut microbiome revealed by metagenomics and culture.</title>
        <authorList>
            <person name="Gilroy R."/>
            <person name="Ravi A."/>
            <person name="Getino M."/>
            <person name="Pursley I."/>
            <person name="Horton D.L."/>
            <person name="Alikhan N.F."/>
            <person name="Baker D."/>
            <person name="Gharbi K."/>
            <person name="Hall N."/>
            <person name="Watson M."/>
            <person name="Adriaenssens E.M."/>
            <person name="Foster-Nyarko E."/>
            <person name="Jarju S."/>
            <person name="Secka A."/>
            <person name="Antonio M."/>
            <person name="Oren A."/>
            <person name="Chaudhuri R.R."/>
            <person name="La Ragione R."/>
            <person name="Hildebrand F."/>
            <person name="Pallen M.J."/>
        </authorList>
    </citation>
    <scope>NUCLEOTIDE SEQUENCE</scope>
    <source>
        <strain evidence="7">ChiSjej2B20-13462</strain>
    </source>
</reference>
<name>A0A9D1CP18_9FIRM</name>
<dbReference type="Gene3D" id="3.40.50.2000">
    <property type="entry name" value="Glycogen Phosphorylase B"/>
    <property type="match status" value="1"/>
</dbReference>
<comment type="caution">
    <text evidence="7">The sequence shown here is derived from an EMBL/GenBank/DDBJ whole genome shotgun (WGS) entry which is preliminary data.</text>
</comment>
<accession>A0A9D1CP18</accession>
<organism evidence="7 8">
    <name type="scientific">Candidatus Avoscillospira stercorigallinarum</name>
    <dbReference type="NCBI Taxonomy" id="2840708"/>
    <lineage>
        <taxon>Bacteria</taxon>
        <taxon>Bacillati</taxon>
        <taxon>Bacillota</taxon>
        <taxon>Clostridia</taxon>
        <taxon>Eubacteriales</taxon>
        <taxon>Oscillospiraceae</taxon>
        <taxon>Oscillospiraceae incertae sedis</taxon>
        <taxon>Candidatus Avoscillospira</taxon>
    </lineage>
</organism>
<feature type="domain" description="Glycosyl transferase family 28 C-terminal" evidence="5">
    <location>
        <begin position="201"/>
        <end position="322"/>
    </location>
</feature>